<protein>
    <recommendedName>
        <fullName evidence="2">Fatty acid synthase</fullName>
        <ecNumber evidence="1">2.3.1.85</ecNumber>
    </recommendedName>
</protein>
<dbReference type="Gene3D" id="3.40.366.10">
    <property type="entry name" value="Malonyl-Coenzyme A Acyl Carrier Protein, domain 2"/>
    <property type="match status" value="1"/>
</dbReference>
<dbReference type="PANTHER" id="PTHR43775">
    <property type="entry name" value="FATTY ACID SYNTHASE"/>
    <property type="match status" value="1"/>
</dbReference>
<dbReference type="EC" id="2.3.1.85" evidence="1"/>
<dbReference type="Gene3D" id="3.40.50.150">
    <property type="entry name" value="Vaccinia Virus protein VP39"/>
    <property type="match status" value="1"/>
</dbReference>
<comment type="caution">
    <text evidence="19">The sequence shown here is derived from an EMBL/GenBank/DDBJ whole genome shotgun (WGS) entry which is preliminary data.</text>
</comment>
<dbReference type="InterPro" id="IPR050091">
    <property type="entry name" value="PKS_NRPS_Biosynth_Enz"/>
</dbReference>
<dbReference type="InterPro" id="IPR036736">
    <property type="entry name" value="ACP-like_sf"/>
</dbReference>
<keyword evidence="10" id="KW-0560">Oxidoreductase</keyword>
<keyword evidence="5" id="KW-0597">Phosphoprotein</keyword>
<evidence type="ECO:0000256" key="6">
    <source>
        <dbReference type="ARBA" id="ARBA00022679"/>
    </source>
</evidence>
<dbReference type="Gene3D" id="3.40.47.10">
    <property type="match status" value="1"/>
</dbReference>
<dbReference type="InterPro" id="IPR014043">
    <property type="entry name" value="Acyl_transferase_dom"/>
</dbReference>
<dbReference type="InterPro" id="IPR020843">
    <property type="entry name" value="ER"/>
</dbReference>
<dbReference type="GO" id="GO:0004312">
    <property type="term" value="F:fatty acid synthase activity"/>
    <property type="evidence" value="ECO:0007669"/>
    <property type="project" value="UniProtKB-EC"/>
</dbReference>
<dbReference type="FunFam" id="3.40.50.720:FF:000209">
    <property type="entry name" value="Polyketide synthase Pks12"/>
    <property type="match status" value="1"/>
</dbReference>
<dbReference type="GO" id="GO:0016787">
    <property type="term" value="F:hydrolase activity"/>
    <property type="evidence" value="ECO:0007669"/>
    <property type="project" value="UniProtKB-KW"/>
</dbReference>
<feature type="domain" description="PKS/mFAS DH" evidence="18">
    <location>
        <begin position="682"/>
        <end position="966"/>
    </location>
</feature>
<dbReference type="InterPro" id="IPR013968">
    <property type="entry name" value="PKS_KR"/>
</dbReference>
<dbReference type="InterPro" id="IPR016039">
    <property type="entry name" value="Thiolase-like"/>
</dbReference>
<dbReference type="Gene3D" id="1.10.1200.10">
    <property type="entry name" value="ACP-like"/>
    <property type="match status" value="1"/>
</dbReference>
<evidence type="ECO:0000256" key="4">
    <source>
        <dbReference type="ARBA" id="ARBA00022516"/>
    </source>
</evidence>
<dbReference type="CDD" id="cd05195">
    <property type="entry name" value="enoyl_red"/>
    <property type="match status" value="1"/>
</dbReference>
<accession>A0A8X6GIB7</accession>
<name>A0A8X6GIB7_TRICU</name>
<feature type="active site" description="Proton acceptor; for dehydratase activity" evidence="16">
    <location>
        <position position="719"/>
    </location>
</feature>
<feature type="region of interest" description="C-terminal hotdog fold" evidence="16">
    <location>
        <begin position="821"/>
        <end position="966"/>
    </location>
</feature>
<dbReference type="OrthoDB" id="6420545at2759"/>
<keyword evidence="11" id="KW-0520">NAD</keyword>
<dbReference type="InterPro" id="IPR049552">
    <property type="entry name" value="PKS_DH_N"/>
</dbReference>
<dbReference type="Pfam" id="PF08659">
    <property type="entry name" value="KR"/>
    <property type="match status" value="1"/>
</dbReference>
<dbReference type="InterPro" id="IPR020841">
    <property type="entry name" value="PKS_Beta-ketoAc_synthase_dom"/>
</dbReference>
<dbReference type="SMART" id="SM00827">
    <property type="entry name" value="PKS_AT"/>
    <property type="match status" value="1"/>
</dbReference>
<dbReference type="Pfam" id="PF00109">
    <property type="entry name" value="ketoacyl-synt"/>
    <property type="match status" value="1"/>
</dbReference>
<dbReference type="InterPro" id="IPR029058">
    <property type="entry name" value="AB_hydrolase_fold"/>
</dbReference>
<keyword evidence="14" id="KW-0511">Multifunctional enzyme</keyword>
<dbReference type="SUPFAM" id="SSF51735">
    <property type="entry name" value="NAD(P)-binding Rossmann-fold domains"/>
    <property type="match status" value="2"/>
</dbReference>
<dbReference type="InterPro" id="IPR001227">
    <property type="entry name" value="Ac_transferase_dom_sf"/>
</dbReference>
<dbReference type="Pfam" id="PF21089">
    <property type="entry name" value="PKS_DH_N"/>
    <property type="match status" value="1"/>
</dbReference>
<keyword evidence="7" id="KW-0378">Hydrolase</keyword>
<evidence type="ECO:0000256" key="8">
    <source>
        <dbReference type="ARBA" id="ARBA00022832"/>
    </source>
</evidence>
<evidence type="ECO:0000313" key="19">
    <source>
        <dbReference type="EMBL" id="GFR04443.1"/>
    </source>
</evidence>
<dbReference type="Gene3D" id="3.10.129.110">
    <property type="entry name" value="Polyketide synthase dehydratase"/>
    <property type="match status" value="1"/>
</dbReference>
<dbReference type="InterPro" id="IPR014031">
    <property type="entry name" value="Ketoacyl_synth_C"/>
</dbReference>
<evidence type="ECO:0000256" key="1">
    <source>
        <dbReference type="ARBA" id="ARBA00012873"/>
    </source>
</evidence>
<keyword evidence="6" id="KW-0808">Transferase</keyword>
<dbReference type="InterPro" id="IPR036291">
    <property type="entry name" value="NAD(P)-bd_dom_sf"/>
</dbReference>
<feature type="region of interest" description="N-terminal hotdog fold" evidence="16">
    <location>
        <begin position="682"/>
        <end position="806"/>
    </location>
</feature>
<dbReference type="Pfam" id="PF21149">
    <property type="entry name" value="FAS_pseudo-KR"/>
    <property type="match status" value="1"/>
</dbReference>
<evidence type="ECO:0000259" key="17">
    <source>
        <dbReference type="PROSITE" id="PS52004"/>
    </source>
</evidence>
<evidence type="ECO:0000259" key="18">
    <source>
        <dbReference type="PROSITE" id="PS52019"/>
    </source>
</evidence>
<evidence type="ECO:0000256" key="11">
    <source>
        <dbReference type="ARBA" id="ARBA00023027"/>
    </source>
</evidence>
<dbReference type="Proteomes" id="UP000887116">
    <property type="component" value="Unassembled WGS sequence"/>
</dbReference>
<dbReference type="InterPro" id="IPR049391">
    <property type="entry name" value="FAS_pseudo-KR"/>
</dbReference>
<keyword evidence="20" id="KW-1185">Reference proteome</keyword>
<dbReference type="Gene3D" id="3.40.50.1820">
    <property type="entry name" value="alpha/beta hydrolase"/>
    <property type="match status" value="1"/>
</dbReference>
<dbReference type="PANTHER" id="PTHR43775:SF7">
    <property type="entry name" value="FATTY ACID SYNTHASE"/>
    <property type="match status" value="1"/>
</dbReference>
<dbReference type="SUPFAM" id="SSF50129">
    <property type="entry name" value="GroES-like"/>
    <property type="match status" value="1"/>
</dbReference>
<dbReference type="SUPFAM" id="SSF53474">
    <property type="entry name" value="alpha/beta-Hydrolases"/>
    <property type="match status" value="1"/>
</dbReference>
<dbReference type="Pfam" id="PF02801">
    <property type="entry name" value="Ketoacyl-synt_C"/>
    <property type="match status" value="1"/>
</dbReference>
<feature type="active site" description="Proton donor; for dehydratase activity" evidence="16">
    <location>
        <position position="870"/>
    </location>
</feature>
<dbReference type="CDD" id="cd08954">
    <property type="entry name" value="KR_1_FAS_SDR_x"/>
    <property type="match status" value="1"/>
</dbReference>
<dbReference type="InterPro" id="IPR042104">
    <property type="entry name" value="PKS_dehydratase_sf"/>
</dbReference>
<dbReference type="EMBL" id="BMAO01015808">
    <property type="protein sequence ID" value="GFR04443.1"/>
    <property type="molecule type" value="Genomic_DNA"/>
</dbReference>
<evidence type="ECO:0000256" key="16">
    <source>
        <dbReference type="PROSITE-ProRule" id="PRU01363"/>
    </source>
</evidence>
<evidence type="ECO:0000313" key="20">
    <source>
        <dbReference type="Proteomes" id="UP000887116"/>
    </source>
</evidence>
<dbReference type="Gene3D" id="3.90.180.10">
    <property type="entry name" value="Medium-chain alcohol dehydrogenases, catalytic domain"/>
    <property type="match status" value="1"/>
</dbReference>
<dbReference type="Pfam" id="PF00698">
    <property type="entry name" value="Acyl_transf_1"/>
    <property type="match status" value="1"/>
</dbReference>
<keyword evidence="9" id="KW-0521">NADP</keyword>
<dbReference type="Pfam" id="PF16197">
    <property type="entry name" value="KAsynt_C_assoc"/>
    <property type="match status" value="1"/>
</dbReference>
<dbReference type="Gene3D" id="3.30.70.3290">
    <property type="match status" value="1"/>
</dbReference>
<keyword evidence="12" id="KW-0443">Lipid metabolism</keyword>
<feature type="domain" description="Ketosynthase family 3 (KS3)" evidence="17">
    <location>
        <begin position="1"/>
        <end position="252"/>
    </location>
</feature>
<dbReference type="SUPFAM" id="SSF53901">
    <property type="entry name" value="Thiolase-like"/>
    <property type="match status" value="2"/>
</dbReference>
<gene>
    <name evidence="19" type="primary">FASN</name>
    <name evidence="19" type="ORF">TNCT_552662</name>
</gene>
<feature type="non-terminal residue" evidence="19">
    <location>
        <position position="2119"/>
    </location>
</feature>
<dbReference type="SMART" id="SM00825">
    <property type="entry name" value="PKS_KS"/>
    <property type="match status" value="1"/>
</dbReference>
<evidence type="ECO:0000256" key="15">
    <source>
        <dbReference type="ARBA" id="ARBA00044883"/>
    </source>
</evidence>
<dbReference type="InterPro" id="IPR011032">
    <property type="entry name" value="GroES-like_sf"/>
</dbReference>
<dbReference type="GO" id="GO:0006633">
    <property type="term" value="P:fatty acid biosynthetic process"/>
    <property type="evidence" value="ECO:0007669"/>
    <property type="project" value="UniProtKB-KW"/>
</dbReference>
<evidence type="ECO:0000256" key="7">
    <source>
        <dbReference type="ARBA" id="ARBA00022801"/>
    </source>
</evidence>
<evidence type="ECO:0000256" key="2">
    <source>
        <dbReference type="ARBA" id="ARBA00018769"/>
    </source>
</evidence>
<sequence length="2119" mass="237308">TSTVGDTACSSGLVSLNLAVQSILRGEVEAAVVGGTNLCLRPGTSIEFQKLGAISDVCRTFDADAKGYARSEAIVSIFLQKSDVARRKYATIIHIKTNTDGYKDKGITYPSIEMQKRLFQEIYQECKLSPSQISYIETHGTGTVVGDPVEVSAIADVFCPGREEPLWIGSVKSNMGHAEPASGLCGLIKVLICMEKGLLAPNLHFHKPNPSIPALNSGQIRIPTYSLPWKAEYAGISAFGFGGVNTHAVLKSNDVVKKRHHDIALPQLVLYCGRTPENVQYLFDYLDNVELSREFFALLHKSAYSRSKVKIYRGYKLLLKDQQTAKIERVENEKRPVWYIFNCTGKQWTSISKEIMEIKVFANSIKKSAETLKPYGLDLIDLVLNQGKTKTDLRNITSAYSSTIATQIALIDTLNAVGIEPAGLIGQGVGELLCGYADGSLTAEQVTLAAYWIAKTLEETELEAGAMLDISSCESVSEIHEFCPNDIFLSRNLADEYVTVSGTRSSIKTFVDKMQVENILTKEVDSYGYALHCRLMHAATERLQKTLEKIMANPKPRSSRWISCSHNESEWNNPSTKLADASYFVHNLVSPILLHEALLHIPKDAIVMEISPHSLSWDVIARETEHIRLFEKDVDTTTSVLSCIGRLYILGLNPDVEKLYPEVQFPVPKSTPMISPLIKWDHSKSWPVPRWDERLGPSEIIFDVDVTSEESPEKYLLDHFIDGRYLYPACGYLFLAWQALAEMIHKNYEYLPVVFEDVTIHRATILSKTEMITFAVYITYIERKFEISERGSIVCTGRVNVLEETKHKDSTQCFKDMDFKNLSLDTRDVYKEFKLRGYEYGPNFQGIIGADIKGKKCLLKWTGKWVAFLDSLLQLTLLNFRERALCLPTRIQKISIDPVLHKAFMEKSLKEYQGVPAFQDKNTKKLTSGGIEINNLNVEFAHRNPNREIPLMEEYHFVPFHKENILPKSNEMTLKKYIDVCTSVAEKTLEFLGKSRDEVTNILKGSTYADYASTKDCIESQADNHILLKSLCTLMDAATNQDFMRKAENQVNSYLFQRDADILSETLLQEKPLREAIDIVIENNDSRKLKIAEVSNCSRPLCYKINEMIQKNCVNVNYAIAHSNLELMDKSCLPSENVSVSSWDPDTSLSFKDMDLFVMKYLIGSKEKHTQTLKNALVRIKDGGFVILLLKTRLVPAEMFLSSVGKTTVPVLSEPDLEQTFKELKLRIICKKSDALTSTLYLLRKVSVKSYQDSVIQIEVGKYEKWVTELKEQIIEITSHPKDPKRIWLVSEGTNLSGIIGLVNCLRLEPGGSSVRCVFISESAPDLPQFNPKLQFYQEIMEKDLTMNVFKTNSWGTYRHFKMSEGSEVDEMEHAYLNILTRGNLSSLTWIDSPLKYSSARDSDSLLCHVYYASLNFRDIMMATGKLSQSNTSIYNWTPGFEVAGRLDSGHRIMAFCQSPGVATTVIAESSLTWDVPDDWTLEEASTVPVAYSTAYYALVMRGRIQRGERVLIHSGSGGVGQASITIALHYGCEVFTSVGSKEKREFLKKRFPSLQDRHFCNSRDLSFEKHILRETNGEGVEVILNSLAEEKLKASLNCMAQNGRFLEIGKYDLFKNTIIGLELFSKNISFHGILVDALWDNTPCSLCVKKELVQLLYDGIASGSVRPLNSIVFDYKDAENAFRYMASGKHIGKVVIKIRSEEPQIKVAPTPIRVFAISNALFNPEQSYVIIGGLGGFGLELCQWMVERGAKHIILTSRSGIRTGYQKLCMNRWNEEGVNIIVSTENAVNMNEAKLLLQKATSIKPVGGIFNLALILRDAFMENQTVRNFKEVCASKVTSTVNLDALSRDLCPHLQWFVCFSSVSCGRGNAGQANYGYANSVMERICENRAHEGLPGLAIQWGPIGDVGVLQDTVGSDVVISGMISQSIRSCLSVLEKFLQKKHPVVLSCIPYLPEEISSPKASKRSILSAVGKIFELGMDSLIEVELKLLLDRECDLVLGSSELRKLTIKDLGILEGPICIEDGSETPDSKVAVTYDIEEAHLGSNAQDNSWLIPKETIVHLNSVKSGIPLFVVHPIEGTVGMLYSLAQLITVPVFGIQYTSEAPKDSFEKVAAWYWA</sequence>
<dbReference type="PROSITE" id="PS52004">
    <property type="entry name" value="KS3_2"/>
    <property type="match status" value="1"/>
</dbReference>
<dbReference type="SMART" id="SM00829">
    <property type="entry name" value="PKS_ER"/>
    <property type="match status" value="1"/>
</dbReference>
<dbReference type="PROSITE" id="PS52019">
    <property type="entry name" value="PKS_MFAS_DH"/>
    <property type="match status" value="1"/>
</dbReference>
<feature type="non-terminal residue" evidence="19">
    <location>
        <position position="1"/>
    </location>
</feature>
<dbReference type="InterPro" id="IPR014030">
    <property type="entry name" value="Ketoacyl_synth_N"/>
</dbReference>
<dbReference type="Pfam" id="PF13602">
    <property type="entry name" value="ADH_zinc_N_2"/>
    <property type="match status" value="1"/>
</dbReference>
<dbReference type="InterPro" id="IPR057326">
    <property type="entry name" value="KR_dom"/>
</dbReference>
<comment type="catalytic activity">
    <reaction evidence="15">
        <text>acetyl-CoA + n malonyl-CoA + 2n NADPH + 2n H(+) = a long-chain fatty acid + (n+1) CoA + n CO2 + 2n NADP(+).</text>
        <dbReference type="EC" id="2.3.1.85"/>
    </reaction>
</comment>
<dbReference type="InterPro" id="IPR016035">
    <property type="entry name" value="Acyl_Trfase/lysoPLipase"/>
</dbReference>
<evidence type="ECO:0000256" key="10">
    <source>
        <dbReference type="ARBA" id="ARBA00023002"/>
    </source>
</evidence>
<dbReference type="GO" id="GO:0016491">
    <property type="term" value="F:oxidoreductase activity"/>
    <property type="evidence" value="ECO:0007669"/>
    <property type="project" value="UniProtKB-KW"/>
</dbReference>
<dbReference type="CDD" id="cd00833">
    <property type="entry name" value="PKS"/>
    <property type="match status" value="1"/>
</dbReference>
<evidence type="ECO:0000256" key="5">
    <source>
        <dbReference type="ARBA" id="ARBA00022553"/>
    </source>
</evidence>
<dbReference type="Gene3D" id="3.40.50.720">
    <property type="entry name" value="NAD(P)-binding Rossmann-like Domain"/>
    <property type="match status" value="1"/>
</dbReference>
<dbReference type="InterPro" id="IPR049900">
    <property type="entry name" value="PKS_mFAS_DH"/>
</dbReference>
<keyword evidence="13" id="KW-0275">Fatty acid biosynthesis</keyword>
<proteinExistence type="predicted"/>
<evidence type="ECO:0000256" key="9">
    <source>
        <dbReference type="ARBA" id="ARBA00022857"/>
    </source>
</evidence>
<dbReference type="SMART" id="SM00822">
    <property type="entry name" value="PKS_KR"/>
    <property type="match status" value="1"/>
</dbReference>
<dbReference type="InterPro" id="IPR032821">
    <property type="entry name" value="PKS_assoc"/>
</dbReference>
<keyword evidence="8" id="KW-0276">Fatty acid metabolism</keyword>
<evidence type="ECO:0000256" key="14">
    <source>
        <dbReference type="ARBA" id="ARBA00023268"/>
    </source>
</evidence>
<dbReference type="SUPFAM" id="SSF52151">
    <property type="entry name" value="FabD/lysophospholipase-like"/>
    <property type="match status" value="1"/>
</dbReference>
<keyword evidence="4" id="KW-0444">Lipid biosynthesis</keyword>
<evidence type="ECO:0000256" key="13">
    <source>
        <dbReference type="ARBA" id="ARBA00023160"/>
    </source>
</evidence>
<keyword evidence="3" id="KW-0596">Phosphopantetheine</keyword>
<dbReference type="InterPro" id="IPR029063">
    <property type="entry name" value="SAM-dependent_MTases_sf"/>
</dbReference>
<reference evidence="19" key="1">
    <citation type="submission" date="2020-07" db="EMBL/GenBank/DDBJ databases">
        <title>Multicomponent nature underlies the extraordinary mechanical properties of spider dragline silk.</title>
        <authorList>
            <person name="Kono N."/>
            <person name="Nakamura H."/>
            <person name="Mori M."/>
            <person name="Yoshida Y."/>
            <person name="Ohtoshi R."/>
            <person name="Malay A.D."/>
            <person name="Moran D.A.P."/>
            <person name="Tomita M."/>
            <person name="Numata K."/>
            <person name="Arakawa K."/>
        </authorList>
    </citation>
    <scope>NUCLEOTIDE SEQUENCE</scope>
</reference>
<evidence type="ECO:0000256" key="12">
    <source>
        <dbReference type="ARBA" id="ARBA00023098"/>
    </source>
</evidence>
<organism evidence="19 20">
    <name type="scientific">Trichonephila clavata</name>
    <name type="common">Joro spider</name>
    <name type="synonym">Nephila clavata</name>
    <dbReference type="NCBI Taxonomy" id="2740835"/>
    <lineage>
        <taxon>Eukaryota</taxon>
        <taxon>Metazoa</taxon>
        <taxon>Ecdysozoa</taxon>
        <taxon>Arthropoda</taxon>
        <taxon>Chelicerata</taxon>
        <taxon>Arachnida</taxon>
        <taxon>Araneae</taxon>
        <taxon>Araneomorphae</taxon>
        <taxon>Entelegynae</taxon>
        <taxon>Araneoidea</taxon>
        <taxon>Nephilidae</taxon>
        <taxon>Trichonephila</taxon>
    </lineage>
</organism>
<evidence type="ECO:0000256" key="3">
    <source>
        <dbReference type="ARBA" id="ARBA00022450"/>
    </source>
</evidence>